<reference evidence="6" key="1">
    <citation type="submission" date="2022-01" db="EMBL/GenBank/DDBJ databases">
        <title>Novel species in genus Dyadobacter.</title>
        <authorList>
            <person name="Ma C."/>
        </authorList>
    </citation>
    <scope>NUCLEOTIDE SEQUENCE</scope>
    <source>
        <strain evidence="6">CY357</strain>
    </source>
</reference>
<dbReference type="AlphaFoldDB" id="A0A9X1QC47"/>
<dbReference type="EMBL" id="JAKFFV010000007">
    <property type="protein sequence ID" value="MCF2499108.1"/>
    <property type="molecule type" value="Genomic_DNA"/>
</dbReference>
<dbReference type="PANTHER" id="PTHR35008:SF8">
    <property type="entry name" value="ALCOHOL DEHYDROGENASE CYTOCHROME C SUBUNIT"/>
    <property type="match status" value="1"/>
</dbReference>
<dbReference type="GO" id="GO:0020037">
    <property type="term" value="F:heme binding"/>
    <property type="evidence" value="ECO:0007669"/>
    <property type="project" value="InterPro"/>
</dbReference>
<dbReference type="GO" id="GO:0009055">
    <property type="term" value="F:electron transfer activity"/>
    <property type="evidence" value="ECO:0007669"/>
    <property type="project" value="InterPro"/>
</dbReference>
<protein>
    <submittedName>
        <fullName evidence="6">Cytochrome c</fullName>
    </submittedName>
</protein>
<sequence>MQENTIRYGIWSILAMLLLVAAVKRENHFDKTEKNASDTLDWPKSFGFGRKASAIQIAAWDIDISPDGKGLPAGEGNVLQGREIYALKCAACHGATGTEGPNDRLVAAPDSVGKSTGASIDARRTDVRRIKAIGTYWPYATTVFDYIRRAMPFNQPGSLTDQEVYSLTAFLLNANGLWDEKVTLNAKNLPKVKMPARNNFVPDDRTDGPEIR</sequence>
<evidence type="ECO:0000313" key="7">
    <source>
        <dbReference type="Proteomes" id="UP001139411"/>
    </source>
</evidence>
<dbReference type="InterPro" id="IPR009056">
    <property type="entry name" value="Cyt_c-like_dom"/>
</dbReference>
<evidence type="ECO:0000256" key="2">
    <source>
        <dbReference type="ARBA" id="ARBA00022723"/>
    </source>
</evidence>
<dbReference type="RefSeq" id="WP_235178016.1">
    <property type="nucleotide sequence ID" value="NZ_JAKFFV010000007.1"/>
</dbReference>
<evidence type="ECO:0000256" key="3">
    <source>
        <dbReference type="ARBA" id="ARBA00023004"/>
    </source>
</evidence>
<dbReference type="Gene3D" id="1.10.760.10">
    <property type="entry name" value="Cytochrome c-like domain"/>
    <property type="match status" value="1"/>
</dbReference>
<dbReference type="PANTHER" id="PTHR35008">
    <property type="entry name" value="BLL4482 PROTEIN-RELATED"/>
    <property type="match status" value="1"/>
</dbReference>
<organism evidence="6 7">
    <name type="scientific">Dyadobacter chenhuakuii</name>
    <dbReference type="NCBI Taxonomy" id="2909339"/>
    <lineage>
        <taxon>Bacteria</taxon>
        <taxon>Pseudomonadati</taxon>
        <taxon>Bacteroidota</taxon>
        <taxon>Cytophagia</taxon>
        <taxon>Cytophagales</taxon>
        <taxon>Spirosomataceae</taxon>
        <taxon>Dyadobacter</taxon>
    </lineage>
</organism>
<feature type="domain" description="Cytochrome c" evidence="5">
    <location>
        <begin position="76"/>
        <end position="175"/>
    </location>
</feature>
<dbReference type="PROSITE" id="PS51007">
    <property type="entry name" value="CYTC"/>
    <property type="match status" value="1"/>
</dbReference>
<name>A0A9X1QC47_9BACT</name>
<keyword evidence="2 4" id="KW-0479">Metal-binding</keyword>
<gene>
    <name evidence="6" type="ORF">L0661_12370</name>
</gene>
<dbReference type="InterPro" id="IPR036909">
    <property type="entry name" value="Cyt_c-like_dom_sf"/>
</dbReference>
<comment type="caution">
    <text evidence="6">The sequence shown here is derived from an EMBL/GenBank/DDBJ whole genome shotgun (WGS) entry which is preliminary data.</text>
</comment>
<proteinExistence type="predicted"/>
<dbReference type="Proteomes" id="UP001139411">
    <property type="component" value="Unassembled WGS sequence"/>
</dbReference>
<dbReference type="GO" id="GO:0046872">
    <property type="term" value="F:metal ion binding"/>
    <property type="evidence" value="ECO:0007669"/>
    <property type="project" value="UniProtKB-KW"/>
</dbReference>
<keyword evidence="1 4" id="KW-0349">Heme</keyword>
<dbReference type="InterPro" id="IPR051459">
    <property type="entry name" value="Cytochrome_c-type_DH"/>
</dbReference>
<evidence type="ECO:0000256" key="1">
    <source>
        <dbReference type="ARBA" id="ARBA00022617"/>
    </source>
</evidence>
<keyword evidence="3 4" id="KW-0408">Iron</keyword>
<evidence type="ECO:0000259" key="5">
    <source>
        <dbReference type="PROSITE" id="PS51007"/>
    </source>
</evidence>
<dbReference type="Pfam" id="PF00034">
    <property type="entry name" value="Cytochrom_C"/>
    <property type="match status" value="1"/>
</dbReference>
<dbReference type="SUPFAM" id="SSF46626">
    <property type="entry name" value="Cytochrome c"/>
    <property type="match status" value="1"/>
</dbReference>
<evidence type="ECO:0000313" key="6">
    <source>
        <dbReference type="EMBL" id="MCF2499108.1"/>
    </source>
</evidence>
<accession>A0A9X1QC47</accession>
<evidence type="ECO:0000256" key="4">
    <source>
        <dbReference type="PROSITE-ProRule" id="PRU00433"/>
    </source>
</evidence>